<evidence type="ECO:0000256" key="2">
    <source>
        <dbReference type="SAM" id="MobiDB-lite"/>
    </source>
</evidence>
<name>A0AA36FRE2_9BILA</name>
<feature type="region of interest" description="Disordered" evidence="2">
    <location>
        <begin position="280"/>
        <end position="303"/>
    </location>
</feature>
<evidence type="ECO:0000313" key="4">
    <source>
        <dbReference type="Proteomes" id="UP001177023"/>
    </source>
</evidence>
<dbReference type="Proteomes" id="UP001177023">
    <property type="component" value="Unassembled WGS sequence"/>
</dbReference>
<proteinExistence type="predicted"/>
<organism evidence="3 4">
    <name type="scientific">Mesorhabditis spiculigera</name>
    <dbReference type="NCBI Taxonomy" id="96644"/>
    <lineage>
        <taxon>Eukaryota</taxon>
        <taxon>Metazoa</taxon>
        <taxon>Ecdysozoa</taxon>
        <taxon>Nematoda</taxon>
        <taxon>Chromadorea</taxon>
        <taxon>Rhabditida</taxon>
        <taxon>Rhabditina</taxon>
        <taxon>Rhabditomorpha</taxon>
        <taxon>Rhabditoidea</taxon>
        <taxon>Rhabditidae</taxon>
        <taxon>Mesorhabditinae</taxon>
        <taxon>Mesorhabditis</taxon>
    </lineage>
</organism>
<feature type="non-terminal residue" evidence="3">
    <location>
        <position position="303"/>
    </location>
</feature>
<keyword evidence="4" id="KW-1185">Reference proteome</keyword>
<feature type="coiled-coil region" evidence="1">
    <location>
        <begin position="127"/>
        <end position="193"/>
    </location>
</feature>
<feature type="region of interest" description="Disordered" evidence="2">
    <location>
        <begin position="51"/>
        <end position="72"/>
    </location>
</feature>
<reference evidence="3" key="1">
    <citation type="submission" date="2023-06" db="EMBL/GenBank/DDBJ databases">
        <authorList>
            <person name="Delattre M."/>
        </authorList>
    </citation>
    <scope>NUCLEOTIDE SEQUENCE</scope>
    <source>
        <strain evidence="3">AF72</strain>
    </source>
</reference>
<comment type="caution">
    <text evidence="3">The sequence shown here is derived from an EMBL/GenBank/DDBJ whole genome shotgun (WGS) entry which is preliminary data.</text>
</comment>
<protein>
    <submittedName>
        <fullName evidence="3">Uncharacterized protein</fullName>
    </submittedName>
</protein>
<accession>A0AA36FRE2</accession>
<dbReference type="AlphaFoldDB" id="A0AA36FRE2"/>
<dbReference type="EMBL" id="CATQJA010000804">
    <property type="protein sequence ID" value="CAJ0564112.1"/>
    <property type="molecule type" value="Genomic_DNA"/>
</dbReference>
<keyword evidence="1" id="KW-0175">Coiled coil</keyword>
<evidence type="ECO:0000313" key="3">
    <source>
        <dbReference type="EMBL" id="CAJ0564112.1"/>
    </source>
</evidence>
<feature type="compositionally biased region" description="Basic and acidic residues" evidence="2">
    <location>
        <begin position="59"/>
        <end position="72"/>
    </location>
</feature>
<evidence type="ECO:0000256" key="1">
    <source>
        <dbReference type="SAM" id="Coils"/>
    </source>
</evidence>
<sequence>MEAAAAEPSELQQLGRDDLLKLLEKQAEQQKTLKEQLAAVTKEKDDALAQLSVVSTSNRRAESPENDREQQLEDLRLEFEAKLAKEKFASQEVNSSLKAMKMALADYDKQPGLGIVEAELANTKQFSDHLEKALECAKAEAEELRLQKQDAESQRIELMQVKMDEDSHSSWEVVDLTNELSQNSEQIESLRSALVSVETGPSFCDFTVAVQHAIMRYMDVKDFFKTAITSKKTLEVAKECSDKHWDDVSILEDGADARDSHGGQSDNAIGIGGISAGDTCGMASRRARSPDNKPGLQPTFRHN</sequence>
<feature type="coiled-coil region" evidence="1">
    <location>
        <begin position="16"/>
        <end position="50"/>
    </location>
</feature>
<gene>
    <name evidence="3" type="ORF">MSPICULIGERA_LOCUS2807</name>
</gene>